<sequence length="112" mass="12405">MNGRHGQENIDDLIANNIEFNIVREYSNGVRIGNIPSHKNANKRSGTGQAWFPQSWTRDDIKNAAEYVANIPTNSNKEDGVWMFAEYKGVRVGVIKNNGSIGTVTPDNSSQP</sequence>
<name>A0A2Z4MBX3_BREBE</name>
<evidence type="ECO:0000313" key="2">
    <source>
        <dbReference type="EMBL" id="AWX53982.1"/>
    </source>
</evidence>
<dbReference type="Proteomes" id="UP000036061">
    <property type="component" value="Chromosome"/>
</dbReference>
<reference evidence="2 3" key="1">
    <citation type="journal article" date="2015" name="Genome Announc.">
        <title>Draft Genome Sequence of Brevibacillus brevis DZQ7, a Plant Growth-Promoting Rhizobacterium with Broad-Spectrum Antimicrobial Activity.</title>
        <authorList>
            <person name="Hou Q."/>
            <person name="Wang C."/>
            <person name="Hou X."/>
            <person name="Xia Z."/>
            <person name="Ye J."/>
            <person name="Liu K."/>
            <person name="Liu H."/>
            <person name="Wang J."/>
            <person name="Guo H."/>
            <person name="Yu X."/>
            <person name="Yang Y."/>
            <person name="Du B."/>
            <person name="Ding Y."/>
        </authorList>
    </citation>
    <scope>NUCLEOTIDE SEQUENCE [LARGE SCALE GENOMIC DNA]</scope>
    <source>
        <strain evidence="2 3">DZQ7</strain>
    </source>
</reference>
<dbReference type="EMBL" id="CP030117">
    <property type="protein sequence ID" value="AWX53982.1"/>
    <property type="molecule type" value="Genomic_DNA"/>
</dbReference>
<gene>
    <name evidence="2" type="ORF">AB432_002420</name>
</gene>
<feature type="domain" description="Bacterial EndoU nuclease" evidence="1">
    <location>
        <begin position="16"/>
        <end position="107"/>
    </location>
</feature>
<accession>A0A2Z4MBX3</accession>
<organism evidence="2 3">
    <name type="scientific">Brevibacillus brevis</name>
    <name type="common">Bacillus brevis</name>
    <dbReference type="NCBI Taxonomy" id="1393"/>
    <lineage>
        <taxon>Bacteria</taxon>
        <taxon>Bacillati</taxon>
        <taxon>Bacillota</taxon>
        <taxon>Bacilli</taxon>
        <taxon>Bacillales</taxon>
        <taxon>Paenibacillaceae</taxon>
        <taxon>Brevibacillus</taxon>
    </lineage>
</organism>
<dbReference type="InterPro" id="IPR029501">
    <property type="entry name" value="EndoU_bac"/>
</dbReference>
<proteinExistence type="predicted"/>
<evidence type="ECO:0000259" key="1">
    <source>
        <dbReference type="Pfam" id="PF14436"/>
    </source>
</evidence>
<dbReference type="RefSeq" id="WP_082196073.1">
    <property type="nucleotide sequence ID" value="NZ_CP030117.1"/>
</dbReference>
<dbReference type="AlphaFoldDB" id="A0A2Z4MBX3"/>
<dbReference type="Pfam" id="PF14436">
    <property type="entry name" value="EndoU_bacteria"/>
    <property type="match status" value="1"/>
</dbReference>
<protein>
    <submittedName>
        <fullName evidence="2">Cytosolic protein</fullName>
    </submittedName>
</protein>
<dbReference type="GO" id="GO:0004519">
    <property type="term" value="F:endonuclease activity"/>
    <property type="evidence" value="ECO:0007669"/>
    <property type="project" value="InterPro"/>
</dbReference>
<evidence type="ECO:0000313" key="3">
    <source>
        <dbReference type="Proteomes" id="UP000036061"/>
    </source>
</evidence>